<dbReference type="Pfam" id="PF00583">
    <property type="entry name" value="Acetyltransf_1"/>
    <property type="match status" value="1"/>
</dbReference>
<dbReference type="EMBL" id="DVNK01000057">
    <property type="protein sequence ID" value="HIU47492.1"/>
    <property type="molecule type" value="Genomic_DNA"/>
</dbReference>
<dbReference type="AlphaFoldDB" id="A0A9D1LTA9"/>
<feature type="domain" description="N-acetyltransferase" evidence="1">
    <location>
        <begin position="137"/>
        <end position="274"/>
    </location>
</feature>
<evidence type="ECO:0000313" key="2">
    <source>
        <dbReference type="EMBL" id="HIU47492.1"/>
    </source>
</evidence>
<reference evidence="2" key="1">
    <citation type="submission" date="2020-10" db="EMBL/GenBank/DDBJ databases">
        <authorList>
            <person name="Gilroy R."/>
        </authorList>
    </citation>
    <scope>NUCLEOTIDE SEQUENCE</scope>
    <source>
        <strain evidence="2">ChiSxjej2B14-8506</strain>
    </source>
</reference>
<sequence>MKLARLDSDLGRTQNAFDVFVALDDAGRRLGKCSIVPYKADDLLPDCPFNIFIDMDSALESMDMLMGAALASVEVVHRSYPRLDARVYAGCSPDDEAMLDVLRFYGFKLDDREQGMVKQLYPDPMTAELPQGMSYIADGLESRDDTRRTLERINTTFGESRSEEWLERLKREPGFRRIAAVDIDGVVGETLVYQMDQLGLVAMLIVDRKARRQGVAQFLLECARIHFVSRGLKYARADVWQRLIPARRLFEHCGYFAKCDTWYFPGFFMQKTEGELS</sequence>
<dbReference type="SUPFAM" id="SSF55729">
    <property type="entry name" value="Acyl-CoA N-acyltransferases (Nat)"/>
    <property type="match status" value="1"/>
</dbReference>
<gene>
    <name evidence="2" type="ORF">IAC59_09605</name>
</gene>
<evidence type="ECO:0000259" key="1">
    <source>
        <dbReference type="PROSITE" id="PS51186"/>
    </source>
</evidence>
<dbReference type="Gene3D" id="3.40.630.30">
    <property type="match status" value="1"/>
</dbReference>
<dbReference type="GO" id="GO:0016747">
    <property type="term" value="F:acyltransferase activity, transferring groups other than amino-acyl groups"/>
    <property type="evidence" value="ECO:0007669"/>
    <property type="project" value="InterPro"/>
</dbReference>
<organism evidence="2 3">
    <name type="scientific">Candidatus Fimadaptatus faecigallinarum</name>
    <dbReference type="NCBI Taxonomy" id="2840814"/>
    <lineage>
        <taxon>Bacteria</taxon>
        <taxon>Bacillati</taxon>
        <taxon>Bacillota</taxon>
        <taxon>Clostridia</taxon>
        <taxon>Eubacteriales</taxon>
        <taxon>Candidatus Fimadaptatus</taxon>
    </lineage>
</organism>
<dbReference type="InterPro" id="IPR016181">
    <property type="entry name" value="Acyl_CoA_acyltransferase"/>
</dbReference>
<accession>A0A9D1LTA9</accession>
<dbReference type="InterPro" id="IPR000182">
    <property type="entry name" value="GNAT_dom"/>
</dbReference>
<proteinExistence type="predicted"/>
<name>A0A9D1LTA9_9FIRM</name>
<evidence type="ECO:0000313" key="3">
    <source>
        <dbReference type="Proteomes" id="UP000824123"/>
    </source>
</evidence>
<dbReference type="Proteomes" id="UP000824123">
    <property type="component" value="Unassembled WGS sequence"/>
</dbReference>
<protein>
    <submittedName>
        <fullName evidence="2">GNAT family N-acetyltransferase</fullName>
    </submittedName>
</protein>
<dbReference type="PROSITE" id="PS51186">
    <property type="entry name" value="GNAT"/>
    <property type="match status" value="1"/>
</dbReference>
<comment type="caution">
    <text evidence="2">The sequence shown here is derived from an EMBL/GenBank/DDBJ whole genome shotgun (WGS) entry which is preliminary data.</text>
</comment>
<reference evidence="2" key="2">
    <citation type="journal article" date="2021" name="PeerJ">
        <title>Extensive microbial diversity within the chicken gut microbiome revealed by metagenomics and culture.</title>
        <authorList>
            <person name="Gilroy R."/>
            <person name="Ravi A."/>
            <person name="Getino M."/>
            <person name="Pursley I."/>
            <person name="Horton D.L."/>
            <person name="Alikhan N.F."/>
            <person name="Baker D."/>
            <person name="Gharbi K."/>
            <person name="Hall N."/>
            <person name="Watson M."/>
            <person name="Adriaenssens E.M."/>
            <person name="Foster-Nyarko E."/>
            <person name="Jarju S."/>
            <person name="Secka A."/>
            <person name="Antonio M."/>
            <person name="Oren A."/>
            <person name="Chaudhuri R.R."/>
            <person name="La Ragione R."/>
            <person name="Hildebrand F."/>
            <person name="Pallen M.J."/>
        </authorList>
    </citation>
    <scope>NUCLEOTIDE SEQUENCE</scope>
    <source>
        <strain evidence="2">ChiSxjej2B14-8506</strain>
    </source>
</reference>